<evidence type="ECO:0000313" key="3">
    <source>
        <dbReference type="EMBL" id="GFR01521.1"/>
    </source>
</evidence>
<reference evidence="3" key="1">
    <citation type="submission" date="2020-07" db="EMBL/GenBank/DDBJ databases">
        <title>Multicomponent nature underlies the extraordinary mechanical properties of spider dragline silk.</title>
        <authorList>
            <person name="Kono N."/>
            <person name="Nakamura H."/>
            <person name="Mori M."/>
            <person name="Yoshida Y."/>
            <person name="Ohtoshi R."/>
            <person name="Malay A.D."/>
            <person name="Moran D.A.P."/>
            <person name="Tomita M."/>
            <person name="Numata K."/>
            <person name="Arakawa K."/>
        </authorList>
    </citation>
    <scope>NUCLEOTIDE SEQUENCE</scope>
</reference>
<protein>
    <submittedName>
        <fullName evidence="3">Uncharacterized protein</fullName>
    </submittedName>
</protein>
<name>A0A8X6JCG8_TRICU</name>
<keyword evidence="4" id="KW-1185">Reference proteome</keyword>
<accession>A0A8X6JCG8</accession>
<comment type="caution">
    <text evidence="3">The sequence shown here is derived from an EMBL/GenBank/DDBJ whole genome shotgun (WGS) entry which is preliminary data.</text>
</comment>
<dbReference type="Proteomes" id="UP000887116">
    <property type="component" value="Unassembled WGS sequence"/>
</dbReference>
<feature type="transmembrane region" description="Helical" evidence="2">
    <location>
        <begin position="21"/>
        <end position="42"/>
    </location>
</feature>
<evidence type="ECO:0000256" key="1">
    <source>
        <dbReference type="SAM" id="MobiDB-lite"/>
    </source>
</evidence>
<dbReference type="EMBL" id="BMAO01035127">
    <property type="protein sequence ID" value="GFR01521.1"/>
    <property type="molecule type" value="Genomic_DNA"/>
</dbReference>
<feature type="region of interest" description="Disordered" evidence="1">
    <location>
        <begin position="49"/>
        <end position="74"/>
    </location>
</feature>
<proteinExistence type="predicted"/>
<gene>
    <name evidence="3" type="ORF">TNCT_430731</name>
</gene>
<organism evidence="3 4">
    <name type="scientific">Trichonephila clavata</name>
    <name type="common">Joro spider</name>
    <name type="synonym">Nephila clavata</name>
    <dbReference type="NCBI Taxonomy" id="2740835"/>
    <lineage>
        <taxon>Eukaryota</taxon>
        <taxon>Metazoa</taxon>
        <taxon>Ecdysozoa</taxon>
        <taxon>Arthropoda</taxon>
        <taxon>Chelicerata</taxon>
        <taxon>Arachnida</taxon>
        <taxon>Araneae</taxon>
        <taxon>Araneomorphae</taxon>
        <taxon>Entelegynae</taxon>
        <taxon>Araneoidea</taxon>
        <taxon>Nephilidae</taxon>
        <taxon>Trichonephila</taxon>
    </lineage>
</organism>
<evidence type="ECO:0000313" key="4">
    <source>
        <dbReference type="Proteomes" id="UP000887116"/>
    </source>
</evidence>
<sequence length="111" mass="13221">MNQETLDKMILLLWVRFSIRFLFFSYWDILLLPPLIILLAGFQKNNNMHHEKQSGDLDPEAKGRHKQEDTKLQEQKKHCISLVQLRHKIIQDELHRIEKKIATTNCNKTES</sequence>
<dbReference type="OrthoDB" id="10434485at2759"/>
<keyword evidence="2" id="KW-0472">Membrane</keyword>
<keyword evidence="2" id="KW-1133">Transmembrane helix</keyword>
<keyword evidence="2" id="KW-0812">Transmembrane</keyword>
<dbReference type="AlphaFoldDB" id="A0A8X6JCG8"/>
<evidence type="ECO:0000256" key="2">
    <source>
        <dbReference type="SAM" id="Phobius"/>
    </source>
</evidence>